<evidence type="ECO:0000313" key="7">
    <source>
        <dbReference type="Proteomes" id="UP001057291"/>
    </source>
</evidence>
<keyword evidence="2 4" id="KW-0862">Zinc</keyword>
<sequence length="347" mass="38574">MKAAVLYAKDDLRVEDIPLPEINDHEVLVKVKATGICGSDLPRVLGDGAHYYPIVLGHEFSGIVDKIGKKVTKVQVGDKVAGAPLVPCHECWDCQKGNYAQCKNYTFIGSRINGSWAEYVKLPEVNAIKVDESVSFEEAAFFEPSAVALHALHHIQFQGGEDVAILGGGNIGLLILQWVKILGAKTVTVFDIDDEKLELAKKLGADHVINTLHEGFKEECFVITKGKGFGVVLETAGSNITMNLSFDLAANKAKVCFVGTPTRDITFDFKRFEQMNRKEFILTGSWMSYSAPYPGREWELTAYFLEKKKLNFKDMIYKVFPLDRIGDAFDLYRAPGFVKGKIILLNE</sequence>
<dbReference type="PROSITE" id="PS00059">
    <property type="entry name" value="ADH_ZINC"/>
    <property type="match status" value="1"/>
</dbReference>
<dbReference type="PANTHER" id="PTHR43401:SF2">
    <property type="entry name" value="L-THREONINE 3-DEHYDROGENASE"/>
    <property type="match status" value="1"/>
</dbReference>
<dbReference type="InterPro" id="IPR011032">
    <property type="entry name" value="GroES-like_sf"/>
</dbReference>
<name>A0AAV4LGG0_9BACL</name>
<dbReference type="RefSeq" id="WP_282199792.1">
    <property type="nucleotide sequence ID" value="NZ_BOQE01000001.1"/>
</dbReference>
<dbReference type="InterPro" id="IPR013154">
    <property type="entry name" value="ADH-like_N"/>
</dbReference>
<dbReference type="SMART" id="SM00829">
    <property type="entry name" value="PKS_ER"/>
    <property type="match status" value="1"/>
</dbReference>
<dbReference type="InterPro" id="IPR013149">
    <property type="entry name" value="ADH-like_C"/>
</dbReference>
<dbReference type="InterPro" id="IPR036291">
    <property type="entry name" value="NAD(P)-bd_dom_sf"/>
</dbReference>
<dbReference type="SUPFAM" id="SSF51735">
    <property type="entry name" value="NAD(P)-binding Rossmann-fold domains"/>
    <property type="match status" value="1"/>
</dbReference>
<evidence type="ECO:0000256" key="4">
    <source>
        <dbReference type="RuleBase" id="RU361277"/>
    </source>
</evidence>
<keyword evidence="1 4" id="KW-0479">Metal-binding</keyword>
<dbReference type="InterPro" id="IPR002328">
    <property type="entry name" value="ADH_Zn_CS"/>
</dbReference>
<accession>A0AAV4LGG0</accession>
<dbReference type="GO" id="GO:0008270">
    <property type="term" value="F:zinc ion binding"/>
    <property type="evidence" value="ECO:0007669"/>
    <property type="project" value="InterPro"/>
</dbReference>
<dbReference type="AlphaFoldDB" id="A0AAV4LGG0"/>
<comment type="cofactor">
    <cofactor evidence="4">
        <name>Zn(2+)</name>
        <dbReference type="ChEBI" id="CHEBI:29105"/>
    </cofactor>
</comment>
<dbReference type="CDD" id="cd08236">
    <property type="entry name" value="sugar_DH"/>
    <property type="match status" value="1"/>
</dbReference>
<dbReference type="PROSITE" id="PS00065">
    <property type="entry name" value="D_2_HYDROXYACID_DH_1"/>
    <property type="match status" value="1"/>
</dbReference>
<dbReference type="PANTHER" id="PTHR43401">
    <property type="entry name" value="L-THREONINE 3-DEHYDROGENASE"/>
    <property type="match status" value="1"/>
</dbReference>
<evidence type="ECO:0000259" key="5">
    <source>
        <dbReference type="SMART" id="SM00829"/>
    </source>
</evidence>
<organism evidence="6 7">
    <name type="scientific">Collibacillus ludicampi</name>
    <dbReference type="NCBI Taxonomy" id="2771369"/>
    <lineage>
        <taxon>Bacteria</taxon>
        <taxon>Bacillati</taxon>
        <taxon>Bacillota</taxon>
        <taxon>Bacilli</taxon>
        <taxon>Bacillales</taxon>
        <taxon>Alicyclobacillaceae</taxon>
        <taxon>Collibacillus</taxon>
    </lineage>
</organism>
<keyword evidence="3" id="KW-0560">Oxidoreductase</keyword>
<evidence type="ECO:0000313" key="6">
    <source>
        <dbReference type="EMBL" id="GIM46729.1"/>
    </source>
</evidence>
<dbReference type="Pfam" id="PF00107">
    <property type="entry name" value="ADH_zinc_N"/>
    <property type="match status" value="1"/>
</dbReference>
<reference evidence="6" key="1">
    <citation type="journal article" date="2023" name="Int. J. Syst. Evol. Microbiol.">
        <title>Collibacillus ludicampi gen. nov., sp. nov., a new soil bacterium of the family Alicyclobacillaceae.</title>
        <authorList>
            <person name="Jojima T."/>
            <person name="Ioku Y."/>
            <person name="Fukuta Y."/>
            <person name="Shirasaka N."/>
            <person name="Matsumura Y."/>
            <person name="Mori M."/>
        </authorList>
    </citation>
    <scope>NUCLEOTIDE SEQUENCE</scope>
    <source>
        <strain evidence="6">TP075</strain>
    </source>
</reference>
<dbReference type="Gene3D" id="3.90.180.10">
    <property type="entry name" value="Medium-chain alcohol dehydrogenases, catalytic domain"/>
    <property type="match status" value="1"/>
</dbReference>
<dbReference type="Proteomes" id="UP001057291">
    <property type="component" value="Unassembled WGS sequence"/>
</dbReference>
<protein>
    <submittedName>
        <fullName evidence="6">Galactitol-1-phosphate 5-dehydrogenase</fullName>
    </submittedName>
</protein>
<proteinExistence type="inferred from homology"/>
<comment type="similarity">
    <text evidence="4">Belongs to the zinc-containing alcohol dehydrogenase family.</text>
</comment>
<dbReference type="GO" id="GO:0016491">
    <property type="term" value="F:oxidoreductase activity"/>
    <property type="evidence" value="ECO:0007669"/>
    <property type="project" value="UniProtKB-KW"/>
</dbReference>
<gene>
    <name evidence="6" type="ORF">DNHGIG_22780</name>
</gene>
<keyword evidence="7" id="KW-1185">Reference proteome</keyword>
<dbReference type="InterPro" id="IPR050129">
    <property type="entry name" value="Zn_alcohol_dh"/>
</dbReference>
<comment type="caution">
    <text evidence="6">The sequence shown here is derived from an EMBL/GenBank/DDBJ whole genome shotgun (WGS) entry which is preliminary data.</text>
</comment>
<dbReference type="EMBL" id="BOQE01000001">
    <property type="protein sequence ID" value="GIM46729.1"/>
    <property type="molecule type" value="Genomic_DNA"/>
</dbReference>
<dbReference type="InterPro" id="IPR020843">
    <property type="entry name" value="ER"/>
</dbReference>
<dbReference type="Pfam" id="PF08240">
    <property type="entry name" value="ADH_N"/>
    <property type="match status" value="1"/>
</dbReference>
<evidence type="ECO:0000256" key="3">
    <source>
        <dbReference type="ARBA" id="ARBA00023002"/>
    </source>
</evidence>
<feature type="domain" description="Enoyl reductase (ER)" evidence="5">
    <location>
        <begin position="8"/>
        <end position="344"/>
    </location>
</feature>
<dbReference type="InterPro" id="IPR029752">
    <property type="entry name" value="D-isomer_DH_CS1"/>
</dbReference>
<evidence type="ECO:0000256" key="2">
    <source>
        <dbReference type="ARBA" id="ARBA00022833"/>
    </source>
</evidence>
<dbReference type="Gene3D" id="3.40.50.720">
    <property type="entry name" value="NAD(P)-binding Rossmann-like Domain"/>
    <property type="match status" value="1"/>
</dbReference>
<dbReference type="SUPFAM" id="SSF50129">
    <property type="entry name" value="GroES-like"/>
    <property type="match status" value="1"/>
</dbReference>
<evidence type="ECO:0000256" key="1">
    <source>
        <dbReference type="ARBA" id="ARBA00022723"/>
    </source>
</evidence>